<gene>
    <name evidence="3" type="ORF">L227DRAFT_202872</name>
</gene>
<reference evidence="3" key="1">
    <citation type="journal article" date="2018" name="Genome Biol. Evol.">
        <title>Genomics and development of Lentinus tigrinus, a white-rot wood-decaying mushroom with dimorphic fruiting bodies.</title>
        <authorList>
            <person name="Wu B."/>
            <person name="Xu Z."/>
            <person name="Knudson A."/>
            <person name="Carlson A."/>
            <person name="Chen N."/>
            <person name="Kovaka S."/>
            <person name="LaButti K."/>
            <person name="Lipzen A."/>
            <person name="Pennachio C."/>
            <person name="Riley R."/>
            <person name="Schakwitz W."/>
            <person name="Umezawa K."/>
            <person name="Ohm R.A."/>
            <person name="Grigoriev I.V."/>
            <person name="Nagy L.G."/>
            <person name="Gibbons J."/>
            <person name="Hibbett D."/>
        </authorList>
    </citation>
    <scope>NUCLEOTIDE SEQUENCE [LARGE SCALE GENOMIC DNA]</scope>
    <source>
        <strain evidence="3">ALCF2SS1-6</strain>
    </source>
</reference>
<accession>A0A5C2S326</accession>
<keyword evidence="2" id="KW-0472">Membrane</keyword>
<proteinExistence type="predicted"/>
<feature type="compositionally biased region" description="Pro residues" evidence="1">
    <location>
        <begin position="1"/>
        <end position="10"/>
    </location>
</feature>
<keyword evidence="4" id="KW-1185">Reference proteome</keyword>
<dbReference type="Proteomes" id="UP000313359">
    <property type="component" value="Unassembled WGS sequence"/>
</dbReference>
<dbReference type="AlphaFoldDB" id="A0A5C2S326"/>
<keyword evidence="2" id="KW-0812">Transmembrane</keyword>
<name>A0A5C2S326_9APHY</name>
<keyword evidence="2" id="KW-1133">Transmembrane helix</keyword>
<evidence type="ECO:0000313" key="3">
    <source>
        <dbReference type="EMBL" id="RPD57983.1"/>
    </source>
</evidence>
<feature type="compositionally biased region" description="Low complexity" evidence="1">
    <location>
        <begin position="11"/>
        <end position="20"/>
    </location>
</feature>
<evidence type="ECO:0000313" key="4">
    <source>
        <dbReference type="Proteomes" id="UP000313359"/>
    </source>
</evidence>
<dbReference type="EMBL" id="ML122278">
    <property type="protein sequence ID" value="RPD57983.1"/>
    <property type="molecule type" value="Genomic_DNA"/>
</dbReference>
<evidence type="ECO:0000256" key="2">
    <source>
        <dbReference type="SAM" id="Phobius"/>
    </source>
</evidence>
<protein>
    <submittedName>
        <fullName evidence="3">Uncharacterized protein</fullName>
    </submittedName>
</protein>
<organism evidence="3 4">
    <name type="scientific">Lentinus tigrinus ALCF2SS1-6</name>
    <dbReference type="NCBI Taxonomy" id="1328759"/>
    <lineage>
        <taxon>Eukaryota</taxon>
        <taxon>Fungi</taxon>
        <taxon>Dikarya</taxon>
        <taxon>Basidiomycota</taxon>
        <taxon>Agaricomycotina</taxon>
        <taxon>Agaricomycetes</taxon>
        <taxon>Polyporales</taxon>
        <taxon>Polyporaceae</taxon>
        <taxon>Lentinus</taxon>
    </lineage>
</organism>
<feature type="region of interest" description="Disordered" evidence="1">
    <location>
        <begin position="1"/>
        <end position="20"/>
    </location>
</feature>
<sequence>MTSRSPPSPPTSESSGTSSPLSCSHLPLASLISHISHIYRPAYILYVSVFVLLCHGVCLLSVMFCVVVQVCCISCSCAAAAVFCWNLAGVGSVAAGALEPDRTVLCCAVLVCLVHPSGPSGMVRFAVRTFEWP</sequence>
<feature type="transmembrane region" description="Helical" evidence="2">
    <location>
        <begin position="43"/>
        <end position="70"/>
    </location>
</feature>
<evidence type="ECO:0000256" key="1">
    <source>
        <dbReference type="SAM" id="MobiDB-lite"/>
    </source>
</evidence>